<dbReference type="EMBL" id="JAWCUI010000103">
    <property type="protein sequence ID" value="KAL1887979.1"/>
    <property type="molecule type" value="Genomic_DNA"/>
</dbReference>
<proteinExistence type="inferred from homology"/>
<evidence type="ECO:0000256" key="1">
    <source>
        <dbReference type="ARBA" id="ARBA00007865"/>
    </source>
</evidence>
<evidence type="ECO:0000256" key="2">
    <source>
        <dbReference type="SAM" id="MobiDB-lite"/>
    </source>
</evidence>
<evidence type="ECO:0000313" key="4">
    <source>
        <dbReference type="Proteomes" id="UP001583186"/>
    </source>
</evidence>
<reference evidence="3 4" key="1">
    <citation type="journal article" date="2024" name="IMA Fungus">
        <title>IMA Genome - F19 : A genome assembly and annotation guide to empower mycologists, including annotated draft genome sequences of Ceratocystis pirilliformis, Diaporthe australafricana, Fusarium ophioides, Paecilomyces lecythidis, and Sporothrix stenoceras.</title>
        <authorList>
            <person name="Aylward J."/>
            <person name="Wilson A.M."/>
            <person name="Visagie C.M."/>
            <person name="Spraker J."/>
            <person name="Barnes I."/>
            <person name="Buitendag C."/>
            <person name="Ceriani C."/>
            <person name="Del Mar Angel L."/>
            <person name="du Plessis D."/>
            <person name="Fuchs T."/>
            <person name="Gasser K."/>
            <person name="Kramer D."/>
            <person name="Li W."/>
            <person name="Munsamy K."/>
            <person name="Piso A."/>
            <person name="Price J.L."/>
            <person name="Sonnekus B."/>
            <person name="Thomas C."/>
            <person name="van der Nest A."/>
            <person name="van Dijk A."/>
            <person name="van Heerden A."/>
            <person name="van Vuuren N."/>
            <person name="Yilmaz N."/>
            <person name="Duong T.A."/>
            <person name="van der Merwe N.A."/>
            <person name="Wingfield M.J."/>
            <person name="Wingfield B.D."/>
        </authorList>
    </citation>
    <scope>NUCLEOTIDE SEQUENCE [LARGE SCALE GENOMIC DNA]</scope>
    <source>
        <strain evidence="3 4">CMW 5346</strain>
    </source>
</reference>
<dbReference type="Pfam" id="PF04199">
    <property type="entry name" value="Cyclase"/>
    <property type="match status" value="1"/>
</dbReference>
<organism evidence="3 4">
    <name type="scientific">Sporothrix stenoceras</name>
    <dbReference type="NCBI Taxonomy" id="5173"/>
    <lineage>
        <taxon>Eukaryota</taxon>
        <taxon>Fungi</taxon>
        <taxon>Dikarya</taxon>
        <taxon>Ascomycota</taxon>
        <taxon>Pezizomycotina</taxon>
        <taxon>Sordariomycetes</taxon>
        <taxon>Sordariomycetidae</taxon>
        <taxon>Ophiostomatales</taxon>
        <taxon>Ophiostomataceae</taxon>
        <taxon>Sporothrix</taxon>
    </lineage>
</organism>
<dbReference type="SUPFAM" id="SSF102198">
    <property type="entry name" value="Putative cyclase"/>
    <property type="match status" value="1"/>
</dbReference>
<evidence type="ECO:0000313" key="3">
    <source>
        <dbReference type="EMBL" id="KAL1887979.1"/>
    </source>
</evidence>
<feature type="compositionally biased region" description="Basic residues" evidence="2">
    <location>
        <begin position="1"/>
        <end position="11"/>
    </location>
</feature>
<name>A0ABR3YI28_9PEZI</name>
<gene>
    <name evidence="3" type="ORF">Sste5346_009861</name>
</gene>
<accession>A0ABR3YI28</accession>
<dbReference type="Proteomes" id="UP001583186">
    <property type="component" value="Unassembled WGS sequence"/>
</dbReference>
<keyword evidence="4" id="KW-1185">Reference proteome</keyword>
<comment type="caution">
    <text evidence="3">The sequence shown here is derived from an EMBL/GenBank/DDBJ whole genome shotgun (WGS) entry which is preliminary data.</text>
</comment>
<feature type="region of interest" description="Disordered" evidence="2">
    <location>
        <begin position="1"/>
        <end position="62"/>
    </location>
</feature>
<evidence type="ECO:0008006" key="5">
    <source>
        <dbReference type="Google" id="ProtNLM"/>
    </source>
</evidence>
<dbReference type="InterPro" id="IPR007325">
    <property type="entry name" value="KFase/CYL"/>
</dbReference>
<feature type="compositionally biased region" description="Polar residues" evidence="2">
    <location>
        <begin position="44"/>
        <end position="54"/>
    </location>
</feature>
<dbReference type="InterPro" id="IPR037175">
    <property type="entry name" value="KFase_sf"/>
</dbReference>
<comment type="similarity">
    <text evidence="1">Belongs to the Cyclase 1 superfamily.</text>
</comment>
<sequence>MPKVLHQKRSSRTNCLAKPTAKRNGTKNHVTNGVKLKQQKQETHASPTSRQRPTFSELPLHPSHPKASAWGLYGTDDELGTLNLLTAEAVRAAAASEIRSGERLPLNLPLTTPVLPMNPRRKPCVHNIISKGYANDDELHLNTQASSHWDGLRHYPYQEAADGTHEGGPRYYNGVTQADISGLEKNERIGIQGIAERGVAGRGVLLDWRSWALEQGIAYSPFESHAIPLEQLKAVAVAQGIGAFREGDILLVRSGWIEEYRKLSPNEQVALAERPDRSFVGVEASRAMLEWHWDNGFAAVAGDTNAYEAWPPRRDWGVSCHEVFLSGWGMPIGELWDLDALAAHCKALGRWTFFLTSCPLNIPSGVASPPNALAIF</sequence>
<dbReference type="PANTHER" id="PTHR34861:SF11">
    <property type="entry name" value="CYCLASE"/>
    <property type="match status" value="1"/>
</dbReference>
<dbReference type="Gene3D" id="3.50.30.50">
    <property type="entry name" value="Putative cyclase"/>
    <property type="match status" value="1"/>
</dbReference>
<protein>
    <recommendedName>
        <fullName evidence="5">Cyclase</fullName>
    </recommendedName>
</protein>
<dbReference type="PANTHER" id="PTHR34861">
    <property type="match status" value="1"/>
</dbReference>